<protein>
    <submittedName>
        <fullName evidence="2">Uncharacterized protein</fullName>
    </submittedName>
</protein>
<sequence length="202" mass="22894">MAHNQEYTLGDDAKFTTRSLGTRALASHSRHNSNASAASSQRVQTGEHFASTDDANEEYPTHGDTSDDILKRLAEMGPNPETDSPRPSPARRLLNKVKKEVKKVVSRASSPNRARSMPAIPEEKEPEEPEEEQEEDNPQPRMRGRIYIRGDTDGRRGWPNGLRKIGYDADDGTATYEDMYGDRWISEEGTQYGWLWPCRLCW</sequence>
<feature type="compositionally biased region" description="Basic residues" evidence="1">
    <location>
        <begin position="93"/>
        <end position="105"/>
    </location>
</feature>
<evidence type="ECO:0000256" key="1">
    <source>
        <dbReference type="SAM" id="MobiDB-lite"/>
    </source>
</evidence>
<dbReference type="AlphaFoldDB" id="A0AAE0NBC3"/>
<reference evidence="2" key="1">
    <citation type="journal article" date="2023" name="Mol. Phylogenet. Evol.">
        <title>Genome-scale phylogeny and comparative genomics of the fungal order Sordariales.</title>
        <authorList>
            <person name="Hensen N."/>
            <person name="Bonometti L."/>
            <person name="Westerberg I."/>
            <person name="Brannstrom I.O."/>
            <person name="Guillou S."/>
            <person name="Cros-Aarteil S."/>
            <person name="Calhoun S."/>
            <person name="Haridas S."/>
            <person name="Kuo A."/>
            <person name="Mondo S."/>
            <person name="Pangilinan J."/>
            <person name="Riley R."/>
            <person name="LaButti K."/>
            <person name="Andreopoulos B."/>
            <person name="Lipzen A."/>
            <person name="Chen C."/>
            <person name="Yan M."/>
            <person name="Daum C."/>
            <person name="Ng V."/>
            <person name="Clum A."/>
            <person name="Steindorff A."/>
            <person name="Ohm R.A."/>
            <person name="Martin F."/>
            <person name="Silar P."/>
            <person name="Natvig D.O."/>
            <person name="Lalanne C."/>
            <person name="Gautier V."/>
            <person name="Ament-Velasquez S.L."/>
            <person name="Kruys A."/>
            <person name="Hutchinson M.I."/>
            <person name="Powell A.J."/>
            <person name="Barry K."/>
            <person name="Miller A.N."/>
            <person name="Grigoriev I.V."/>
            <person name="Debuchy R."/>
            <person name="Gladieux P."/>
            <person name="Hiltunen Thoren M."/>
            <person name="Johannesson H."/>
        </authorList>
    </citation>
    <scope>NUCLEOTIDE SEQUENCE</scope>
    <source>
        <strain evidence="2">CBS 958.72</strain>
    </source>
</reference>
<name>A0AAE0NBC3_9PEZI</name>
<feature type="region of interest" description="Disordered" evidence="1">
    <location>
        <begin position="22"/>
        <end position="152"/>
    </location>
</feature>
<proteinExistence type="predicted"/>
<dbReference type="EMBL" id="JAULSN010000003">
    <property type="protein sequence ID" value="KAK3377053.1"/>
    <property type="molecule type" value="Genomic_DNA"/>
</dbReference>
<feature type="compositionally biased region" description="Acidic residues" evidence="1">
    <location>
        <begin position="124"/>
        <end position="137"/>
    </location>
</feature>
<evidence type="ECO:0000313" key="3">
    <source>
        <dbReference type="Proteomes" id="UP001287356"/>
    </source>
</evidence>
<accession>A0AAE0NBC3</accession>
<evidence type="ECO:0000313" key="2">
    <source>
        <dbReference type="EMBL" id="KAK3377053.1"/>
    </source>
</evidence>
<keyword evidence="3" id="KW-1185">Reference proteome</keyword>
<organism evidence="2 3">
    <name type="scientific">Lasiosphaeria ovina</name>
    <dbReference type="NCBI Taxonomy" id="92902"/>
    <lineage>
        <taxon>Eukaryota</taxon>
        <taxon>Fungi</taxon>
        <taxon>Dikarya</taxon>
        <taxon>Ascomycota</taxon>
        <taxon>Pezizomycotina</taxon>
        <taxon>Sordariomycetes</taxon>
        <taxon>Sordariomycetidae</taxon>
        <taxon>Sordariales</taxon>
        <taxon>Lasiosphaeriaceae</taxon>
        <taxon>Lasiosphaeria</taxon>
    </lineage>
</organism>
<dbReference type="Proteomes" id="UP001287356">
    <property type="component" value="Unassembled WGS sequence"/>
</dbReference>
<gene>
    <name evidence="2" type="ORF">B0T24DRAFT_592684</name>
</gene>
<feature type="compositionally biased region" description="Basic and acidic residues" evidence="1">
    <location>
        <begin position="59"/>
        <end position="74"/>
    </location>
</feature>
<reference evidence="2" key="2">
    <citation type="submission" date="2023-06" db="EMBL/GenBank/DDBJ databases">
        <authorList>
            <consortium name="Lawrence Berkeley National Laboratory"/>
            <person name="Haridas S."/>
            <person name="Hensen N."/>
            <person name="Bonometti L."/>
            <person name="Westerberg I."/>
            <person name="Brannstrom I.O."/>
            <person name="Guillou S."/>
            <person name="Cros-Aarteil S."/>
            <person name="Calhoun S."/>
            <person name="Kuo A."/>
            <person name="Mondo S."/>
            <person name="Pangilinan J."/>
            <person name="Riley R."/>
            <person name="Labutti K."/>
            <person name="Andreopoulos B."/>
            <person name="Lipzen A."/>
            <person name="Chen C."/>
            <person name="Yanf M."/>
            <person name="Daum C."/>
            <person name="Ng V."/>
            <person name="Clum A."/>
            <person name="Steindorff A."/>
            <person name="Ohm R."/>
            <person name="Martin F."/>
            <person name="Silar P."/>
            <person name="Natvig D."/>
            <person name="Lalanne C."/>
            <person name="Gautier V."/>
            <person name="Ament-Velasquez S.L."/>
            <person name="Kruys A."/>
            <person name="Hutchinson M.I."/>
            <person name="Powell A.J."/>
            <person name="Barry K."/>
            <person name="Miller A.N."/>
            <person name="Grigoriev I.V."/>
            <person name="Debuchy R."/>
            <person name="Gladieux P."/>
            <person name="Thoren M.H."/>
            <person name="Johannesson H."/>
        </authorList>
    </citation>
    <scope>NUCLEOTIDE SEQUENCE</scope>
    <source>
        <strain evidence="2">CBS 958.72</strain>
    </source>
</reference>
<comment type="caution">
    <text evidence="2">The sequence shown here is derived from an EMBL/GenBank/DDBJ whole genome shotgun (WGS) entry which is preliminary data.</text>
</comment>